<evidence type="ECO:0000256" key="1">
    <source>
        <dbReference type="SAM" id="MobiDB-lite"/>
    </source>
</evidence>
<reference evidence="5" key="1">
    <citation type="submission" date="2009-11" db="EMBL/GenBank/DDBJ databases">
        <title>The complete chromosome of Xylanimonas cellulosilytica DSM 15894.</title>
        <authorList>
            <consortium name="US DOE Joint Genome Institute (JGI-PGF)"/>
            <person name="Lucas S."/>
            <person name="Copeland A."/>
            <person name="Lapidus A."/>
            <person name="Glavina del Rio T."/>
            <person name="Dalin E."/>
            <person name="Tice H."/>
            <person name="Bruce D."/>
            <person name="Goodwin L."/>
            <person name="Pitluck S."/>
            <person name="Kyrpides N."/>
            <person name="Mavromatis K."/>
            <person name="Ivanova N."/>
            <person name="Mikhailova N."/>
            <person name="Foster B."/>
            <person name="Clum A."/>
            <person name="Brettin T."/>
            <person name="Detter J.C."/>
            <person name="Han C."/>
            <person name="Larimer F."/>
            <person name="Land M."/>
            <person name="Hauser L."/>
            <person name="Markowitz V."/>
            <person name="Cheng J.F."/>
            <person name="Hugenholtz P."/>
            <person name="Woyke T."/>
            <person name="Wu D."/>
            <person name="Gehrich-Schroeter G."/>
            <person name="Schneider S."/>
            <person name="Pukall S.R."/>
            <person name="Klenk H.P."/>
            <person name="Eisen J.A."/>
        </authorList>
    </citation>
    <scope>NUCLEOTIDE SEQUENCE [LARGE SCALE GENOMIC DNA]</scope>
    <source>
        <strain evidence="5">DSM 15894 / CECT 5975 / LMG 20990 / XIL07</strain>
    </source>
</reference>
<dbReference type="STRING" id="446471.Xcel_2739"/>
<accession>D1BXW2</accession>
<keyword evidence="5" id="KW-1185">Reference proteome</keyword>
<feature type="signal peptide" evidence="2">
    <location>
        <begin position="1"/>
        <end position="36"/>
    </location>
</feature>
<proteinExistence type="predicted"/>
<name>D1BXW2_XYLCX</name>
<organism evidence="4 5">
    <name type="scientific">Xylanimonas cellulosilytica (strain DSM 15894 / JCM 12276 / CECT 5975 / KCTC 9989 / LMG 20990 / NBRC 107835 / XIL07)</name>
    <dbReference type="NCBI Taxonomy" id="446471"/>
    <lineage>
        <taxon>Bacteria</taxon>
        <taxon>Bacillati</taxon>
        <taxon>Actinomycetota</taxon>
        <taxon>Actinomycetes</taxon>
        <taxon>Micrococcales</taxon>
        <taxon>Promicromonosporaceae</taxon>
        <taxon>Xylanimonas</taxon>
    </lineage>
</organism>
<feature type="domain" description="PepSY" evidence="3">
    <location>
        <begin position="153"/>
        <end position="202"/>
    </location>
</feature>
<evidence type="ECO:0000256" key="2">
    <source>
        <dbReference type="SAM" id="SignalP"/>
    </source>
</evidence>
<evidence type="ECO:0000259" key="3">
    <source>
        <dbReference type="Pfam" id="PF03413"/>
    </source>
</evidence>
<dbReference type="EMBL" id="CP001821">
    <property type="protein sequence ID" value="ACZ31753.1"/>
    <property type="molecule type" value="Genomic_DNA"/>
</dbReference>
<sequence length="211" mass="21484">MNARMTKRTRTLTAVSAGIVASVLVLTACGSAGSEADAPATETPVAEAPATEAPAEDAITLQVAKAVAVAAVGEGEVTYYGDEDDHGARWEIEVTRADGAEVDVYVDAEGRVVHTTERPAEEPAQAAPAPEASAPAPEAPAAEAPAPAPSGTVTLAEAKRIAVAHVGGGRVTYHGLEDDHGARWEIEVTRPGGSEVDVYVAADGRVVRTVG</sequence>
<feature type="chain" id="PRO_5039463062" evidence="2">
    <location>
        <begin position="37"/>
        <end position="211"/>
    </location>
</feature>
<dbReference type="RefSeq" id="WP_012879495.1">
    <property type="nucleotide sequence ID" value="NC_013530.1"/>
</dbReference>
<dbReference type="InterPro" id="IPR025711">
    <property type="entry name" value="PepSY"/>
</dbReference>
<gene>
    <name evidence="4" type="ordered locus">Xcel_2739</name>
</gene>
<dbReference type="Pfam" id="PF03413">
    <property type="entry name" value="PepSY"/>
    <property type="match status" value="2"/>
</dbReference>
<feature type="region of interest" description="Disordered" evidence="1">
    <location>
        <begin position="34"/>
        <end position="53"/>
    </location>
</feature>
<dbReference type="HOGENOM" id="CLU_1304464_0_0_11"/>
<feature type="region of interest" description="Disordered" evidence="1">
    <location>
        <begin position="116"/>
        <end position="150"/>
    </location>
</feature>
<evidence type="ECO:0000313" key="4">
    <source>
        <dbReference type="EMBL" id="ACZ31753.1"/>
    </source>
</evidence>
<protein>
    <submittedName>
        <fullName evidence="4">Propeptide PepSY amd peptidase M4</fullName>
    </submittedName>
</protein>
<dbReference type="Proteomes" id="UP000002255">
    <property type="component" value="Chromosome"/>
</dbReference>
<feature type="compositionally biased region" description="Low complexity" evidence="1">
    <location>
        <begin position="35"/>
        <end position="53"/>
    </location>
</feature>
<feature type="domain" description="PepSY" evidence="3">
    <location>
        <begin position="58"/>
        <end position="109"/>
    </location>
</feature>
<evidence type="ECO:0000313" key="5">
    <source>
        <dbReference type="Proteomes" id="UP000002255"/>
    </source>
</evidence>
<feature type="compositionally biased region" description="Low complexity" evidence="1">
    <location>
        <begin position="122"/>
        <end position="145"/>
    </location>
</feature>
<dbReference type="Gene3D" id="3.30.505.20">
    <property type="match status" value="2"/>
</dbReference>
<reference evidence="4 5" key="2">
    <citation type="journal article" date="2010" name="Stand. Genomic Sci.">
        <title>Complete genome sequence of Xylanimonas cellulosilytica type strain (XIL07).</title>
        <authorList>
            <person name="Foster B."/>
            <person name="Pukall R."/>
            <person name="Abt B."/>
            <person name="Nolan M."/>
            <person name="Glavina Del Rio T."/>
            <person name="Chen F."/>
            <person name="Lucas S."/>
            <person name="Tice H."/>
            <person name="Pitluck S."/>
            <person name="Cheng J.-F."/>
            <person name="Chertkov O."/>
            <person name="Brettin T."/>
            <person name="Han C."/>
            <person name="Detter J.C."/>
            <person name="Bruce D."/>
            <person name="Goodwin L."/>
            <person name="Ivanova N."/>
            <person name="Mavromatis K."/>
            <person name="Pati A."/>
            <person name="Mikhailova N."/>
            <person name="Chen A."/>
            <person name="Palaniappan K."/>
            <person name="Land M."/>
            <person name="Hauser L."/>
            <person name="Chang Y.-J."/>
            <person name="Jeffries C.D."/>
            <person name="Chain P."/>
            <person name="Rohde M."/>
            <person name="Goeker M."/>
            <person name="Bristow J."/>
            <person name="Eisen J.A."/>
            <person name="Markowitz V."/>
            <person name="Hugenholtz P."/>
            <person name="Kyrpides N.C."/>
            <person name="Klenk H.-P."/>
            <person name="Lapidus A."/>
        </authorList>
    </citation>
    <scope>NUCLEOTIDE SEQUENCE [LARGE SCALE GENOMIC DNA]</scope>
    <source>
        <strain evidence="5">DSM 15894 / CECT 5975 / LMG 20990 / XIL07</strain>
    </source>
</reference>
<keyword evidence="2" id="KW-0732">Signal</keyword>
<dbReference type="PROSITE" id="PS51257">
    <property type="entry name" value="PROKAR_LIPOPROTEIN"/>
    <property type="match status" value="1"/>
</dbReference>
<dbReference type="KEGG" id="xce:Xcel_2739"/>
<dbReference type="AlphaFoldDB" id="D1BXW2"/>